<comment type="function">
    <text evidence="5 6">Cell division protein that is involved in the assembly of the Z ring. May serve as a membrane anchor for the Z ring.</text>
</comment>
<dbReference type="CDD" id="cd24048">
    <property type="entry name" value="ASKHA_NBD_FtsA"/>
    <property type="match status" value="1"/>
</dbReference>
<dbReference type="InterPro" id="IPR050696">
    <property type="entry name" value="FtsA/MreB"/>
</dbReference>
<dbReference type="HAMAP" id="MF_02033">
    <property type="entry name" value="FtsA"/>
    <property type="match status" value="1"/>
</dbReference>
<organism evidence="8 9">
    <name type="scientific">Clostridium niameyense</name>
    <dbReference type="NCBI Taxonomy" id="1622073"/>
    <lineage>
        <taxon>Bacteria</taxon>
        <taxon>Bacillati</taxon>
        <taxon>Bacillota</taxon>
        <taxon>Clostridia</taxon>
        <taxon>Eubacteriales</taxon>
        <taxon>Clostridiaceae</taxon>
        <taxon>Clostridium</taxon>
    </lineage>
</organism>
<dbReference type="RefSeq" id="WP_050607100.1">
    <property type="nucleotide sequence ID" value="NZ_CABKUB010000006.1"/>
</dbReference>
<dbReference type="AlphaFoldDB" id="A0A6M0R6Z8"/>
<comment type="subcellular location">
    <subcellularLocation>
        <location evidence="5">Cell membrane</location>
        <topology evidence="5">Peripheral membrane protein</topology>
        <orientation evidence="5">Cytoplasmic side</orientation>
    </subcellularLocation>
    <text evidence="5">Localizes to the Z ring in an FtsZ-dependent manner. Targeted to the membrane through a conserved C-terminal amphipathic helix.</text>
</comment>
<dbReference type="OrthoDB" id="9768127at2"/>
<accession>A0A6M0R6Z8</accession>
<protein>
    <recommendedName>
        <fullName evidence="5 6">Cell division protein FtsA</fullName>
    </recommendedName>
</protein>
<dbReference type="NCBIfam" id="TIGR01174">
    <property type="entry name" value="ftsA"/>
    <property type="match status" value="1"/>
</dbReference>
<comment type="similarity">
    <text evidence="5 6">Belongs to the FtsA/MreB family.</text>
</comment>
<evidence type="ECO:0000313" key="9">
    <source>
        <dbReference type="Proteomes" id="UP000473885"/>
    </source>
</evidence>
<dbReference type="SMART" id="SM00842">
    <property type="entry name" value="FtsA"/>
    <property type="match status" value="1"/>
</dbReference>
<gene>
    <name evidence="5 8" type="primary">ftsA</name>
    <name evidence="8" type="ORF">FDF74_02020</name>
</gene>
<dbReference type="Proteomes" id="UP000473885">
    <property type="component" value="Unassembled WGS sequence"/>
</dbReference>
<dbReference type="GO" id="GO:0009898">
    <property type="term" value="C:cytoplasmic side of plasma membrane"/>
    <property type="evidence" value="ECO:0007669"/>
    <property type="project" value="UniProtKB-UniRule"/>
</dbReference>
<dbReference type="Gene3D" id="3.30.420.40">
    <property type="match status" value="1"/>
</dbReference>
<reference evidence="8 9" key="1">
    <citation type="submission" date="2019-04" db="EMBL/GenBank/DDBJ databases">
        <title>Genome sequencing of Clostridium botulinum Groups I-IV and Clostridium butyricum.</title>
        <authorList>
            <person name="Brunt J."/>
            <person name="Van Vliet A.H.M."/>
            <person name="Stringer S.C."/>
            <person name="Carter A.T."/>
            <person name="Peck M.W."/>
        </authorList>
    </citation>
    <scope>NUCLEOTIDE SEQUENCE [LARGE SCALE GENOMIC DNA]</scope>
    <source>
        <strain evidence="8 9">IFR 18/094</strain>
    </source>
</reference>
<evidence type="ECO:0000313" key="8">
    <source>
        <dbReference type="EMBL" id="NEZ45986.1"/>
    </source>
</evidence>
<evidence type="ECO:0000256" key="5">
    <source>
        <dbReference type="HAMAP-Rule" id="MF_02033"/>
    </source>
</evidence>
<dbReference type="InterPro" id="IPR003494">
    <property type="entry name" value="SHS2_FtsA"/>
</dbReference>
<dbReference type="PANTHER" id="PTHR32432:SF4">
    <property type="entry name" value="CELL DIVISION PROTEIN FTSA"/>
    <property type="match status" value="1"/>
</dbReference>
<dbReference type="EMBL" id="SXDP01000001">
    <property type="protein sequence ID" value="NEZ45986.1"/>
    <property type="molecule type" value="Genomic_DNA"/>
</dbReference>
<dbReference type="PANTHER" id="PTHR32432">
    <property type="entry name" value="CELL DIVISION PROTEIN FTSA-RELATED"/>
    <property type="match status" value="1"/>
</dbReference>
<dbReference type="InterPro" id="IPR043129">
    <property type="entry name" value="ATPase_NBD"/>
</dbReference>
<comment type="caution">
    <text evidence="8">The sequence shown here is derived from an EMBL/GenBank/DDBJ whole genome shotgun (WGS) entry which is preliminary data.</text>
</comment>
<feature type="domain" description="SHS2" evidence="7">
    <location>
        <begin position="5"/>
        <end position="193"/>
    </location>
</feature>
<dbReference type="Pfam" id="PF14450">
    <property type="entry name" value="FtsA"/>
    <property type="match status" value="1"/>
</dbReference>
<dbReference type="GO" id="GO:0043093">
    <property type="term" value="P:FtsZ-dependent cytokinesis"/>
    <property type="evidence" value="ECO:0007669"/>
    <property type="project" value="UniProtKB-UniRule"/>
</dbReference>
<sequence length="418" mass="45837">MDDYIVGLDIGSSKICASVGKYNKYGQLQIKGVTSVTCNGMKNGIIIDIDSTAKAIKECITRLETMVDISISGFYISIPNRIASLVSSEGIVAVASENGEITKKDVKRVINASKIMKVPSDKEIIGVIPKQYIIDGYDKIKDPVGMSASRLEVEAYVILAESAVINNLLKSVEKSGYKILGMVFQPIADAKAVLITEEMDLGCALINVGGDSIDMSIYRGGKITHIDYIPLGGNNITNDISICLKIPFSEAEKLKIKYAAVGKNKFSLEEQIKVNLGHSETIKLDSNILMEVIEARVEELLLLLKRKLKESGHYEEISSIVIVGGGLSLIKGIEDFGREVFSKPFRVGTPEYVGAANPIYVSSVGVVKDVFSTMQNKSFDLKQKETAMTYEDILDNDNEEKQEKGVLSKIKEFLTEFF</sequence>
<keyword evidence="3 5" id="KW-0472">Membrane</keyword>
<comment type="subunit">
    <text evidence="5">Self-interacts. Interacts with FtsZ.</text>
</comment>
<dbReference type="GO" id="GO:0032153">
    <property type="term" value="C:cell division site"/>
    <property type="evidence" value="ECO:0007669"/>
    <property type="project" value="UniProtKB-UniRule"/>
</dbReference>
<evidence type="ECO:0000256" key="3">
    <source>
        <dbReference type="ARBA" id="ARBA00023136"/>
    </source>
</evidence>
<keyword evidence="4 5" id="KW-0131">Cell cycle</keyword>
<evidence type="ECO:0000259" key="7">
    <source>
        <dbReference type="SMART" id="SM00842"/>
    </source>
</evidence>
<dbReference type="SUPFAM" id="SSF53067">
    <property type="entry name" value="Actin-like ATPase domain"/>
    <property type="match status" value="2"/>
</dbReference>
<evidence type="ECO:0000256" key="2">
    <source>
        <dbReference type="ARBA" id="ARBA00022618"/>
    </source>
</evidence>
<name>A0A6M0R6Z8_9CLOT</name>
<dbReference type="Gene3D" id="3.30.1490.110">
    <property type="match status" value="1"/>
</dbReference>
<evidence type="ECO:0000256" key="1">
    <source>
        <dbReference type="ARBA" id="ARBA00022475"/>
    </source>
</evidence>
<proteinExistence type="inferred from homology"/>
<evidence type="ECO:0000256" key="4">
    <source>
        <dbReference type="ARBA" id="ARBA00023306"/>
    </source>
</evidence>
<dbReference type="PIRSF" id="PIRSF003101">
    <property type="entry name" value="FtsA"/>
    <property type="match status" value="1"/>
</dbReference>
<keyword evidence="9" id="KW-1185">Reference proteome</keyword>
<keyword evidence="1 5" id="KW-1003">Cell membrane</keyword>
<dbReference type="Pfam" id="PF02491">
    <property type="entry name" value="SHS2_FTSA"/>
    <property type="match status" value="1"/>
</dbReference>
<dbReference type="InterPro" id="IPR020823">
    <property type="entry name" value="Cell_div_FtsA"/>
</dbReference>
<evidence type="ECO:0000256" key="6">
    <source>
        <dbReference type="PIRNR" id="PIRNR003101"/>
    </source>
</evidence>
<keyword evidence="2 5" id="KW-0132">Cell division</keyword>